<accession>A0AAV4PVN3</accession>
<gene>
    <name evidence="2" type="ORF">CEXT_603471</name>
</gene>
<organism evidence="2 3">
    <name type="scientific">Caerostris extrusa</name>
    <name type="common">Bark spider</name>
    <name type="synonym">Caerostris bankana</name>
    <dbReference type="NCBI Taxonomy" id="172846"/>
    <lineage>
        <taxon>Eukaryota</taxon>
        <taxon>Metazoa</taxon>
        <taxon>Ecdysozoa</taxon>
        <taxon>Arthropoda</taxon>
        <taxon>Chelicerata</taxon>
        <taxon>Arachnida</taxon>
        <taxon>Araneae</taxon>
        <taxon>Araneomorphae</taxon>
        <taxon>Entelegynae</taxon>
        <taxon>Araneoidea</taxon>
        <taxon>Araneidae</taxon>
        <taxon>Caerostris</taxon>
    </lineage>
</organism>
<proteinExistence type="predicted"/>
<feature type="region of interest" description="Disordered" evidence="1">
    <location>
        <begin position="1"/>
        <end position="83"/>
    </location>
</feature>
<keyword evidence="3" id="KW-1185">Reference proteome</keyword>
<dbReference type="EMBL" id="BPLR01005157">
    <property type="protein sequence ID" value="GIY00234.1"/>
    <property type="molecule type" value="Genomic_DNA"/>
</dbReference>
<comment type="caution">
    <text evidence="2">The sequence shown here is derived from an EMBL/GenBank/DDBJ whole genome shotgun (WGS) entry which is preliminary data.</text>
</comment>
<evidence type="ECO:0000313" key="2">
    <source>
        <dbReference type="EMBL" id="GIY00234.1"/>
    </source>
</evidence>
<reference evidence="2 3" key="1">
    <citation type="submission" date="2021-06" db="EMBL/GenBank/DDBJ databases">
        <title>Caerostris extrusa draft genome.</title>
        <authorList>
            <person name="Kono N."/>
            <person name="Arakawa K."/>
        </authorList>
    </citation>
    <scope>NUCLEOTIDE SEQUENCE [LARGE SCALE GENOMIC DNA]</scope>
</reference>
<protein>
    <submittedName>
        <fullName evidence="2">Uncharacterized protein</fullName>
    </submittedName>
</protein>
<sequence length="83" mass="9703">MHQRIPNPPKTTKNKPAQRRDREDVEATHPESRTKGARGALNLMRRSLHRRMDEEQEQEKEKKVEETPQEISLNYSGIATQVL</sequence>
<dbReference type="AlphaFoldDB" id="A0AAV4PVN3"/>
<evidence type="ECO:0000256" key="1">
    <source>
        <dbReference type="SAM" id="MobiDB-lite"/>
    </source>
</evidence>
<name>A0AAV4PVN3_CAEEX</name>
<evidence type="ECO:0000313" key="3">
    <source>
        <dbReference type="Proteomes" id="UP001054945"/>
    </source>
</evidence>
<feature type="compositionally biased region" description="Polar residues" evidence="1">
    <location>
        <begin position="71"/>
        <end position="83"/>
    </location>
</feature>
<dbReference type="Proteomes" id="UP001054945">
    <property type="component" value="Unassembled WGS sequence"/>
</dbReference>
<feature type="compositionally biased region" description="Basic and acidic residues" evidence="1">
    <location>
        <begin position="18"/>
        <end position="34"/>
    </location>
</feature>